<protein>
    <submittedName>
        <fullName evidence="13">Porin</fullName>
    </submittedName>
</protein>
<evidence type="ECO:0000256" key="10">
    <source>
        <dbReference type="ARBA" id="ARBA00023237"/>
    </source>
</evidence>
<dbReference type="Proteomes" id="UP000076852">
    <property type="component" value="Chromosome 2"/>
</dbReference>
<dbReference type="GO" id="GO:0009279">
    <property type="term" value="C:cell outer membrane"/>
    <property type="evidence" value="ECO:0007669"/>
    <property type="project" value="UniProtKB-SubCell"/>
</dbReference>
<evidence type="ECO:0000313" key="14">
    <source>
        <dbReference type="Proteomes" id="UP000076852"/>
    </source>
</evidence>
<dbReference type="OrthoDB" id="8982743at2"/>
<dbReference type="AlphaFoldDB" id="A0A160FUU2"/>
<dbReference type="PRINTS" id="PR00184">
    <property type="entry name" value="NEISSPPORIN"/>
</dbReference>
<dbReference type="KEGG" id="buz:AYM40_32420"/>
<evidence type="ECO:0000259" key="12">
    <source>
        <dbReference type="Pfam" id="PF13609"/>
    </source>
</evidence>
<gene>
    <name evidence="13" type="ORF">AYM40_32420</name>
</gene>
<evidence type="ECO:0000256" key="3">
    <source>
        <dbReference type="ARBA" id="ARBA00022448"/>
    </source>
</evidence>
<keyword evidence="3" id="KW-0813">Transport</keyword>
<keyword evidence="8" id="KW-0626">Porin</keyword>
<keyword evidence="14" id="KW-1185">Reference proteome</keyword>
<evidence type="ECO:0000256" key="6">
    <source>
        <dbReference type="ARBA" id="ARBA00022729"/>
    </source>
</evidence>
<dbReference type="InterPro" id="IPR002299">
    <property type="entry name" value="Porin_Neis"/>
</dbReference>
<evidence type="ECO:0000256" key="5">
    <source>
        <dbReference type="ARBA" id="ARBA00022692"/>
    </source>
</evidence>
<accession>A0A160FUU2</accession>
<evidence type="ECO:0000256" key="11">
    <source>
        <dbReference type="SAM" id="SignalP"/>
    </source>
</evidence>
<evidence type="ECO:0000256" key="1">
    <source>
        <dbReference type="ARBA" id="ARBA00004571"/>
    </source>
</evidence>
<feature type="domain" description="Porin" evidence="12">
    <location>
        <begin position="8"/>
        <end position="338"/>
    </location>
</feature>
<dbReference type="InterPro" id="IPR001702">
    <property type="entry name" value="Porin_Gram-ve"/>
</dbReference>
<dbReference type="InterPro" id="IPR050298">
    <property type="entry name" value="Gram-neg_bact_OMP"/>
</dbReference>
<dbReference type="STRING" id="1804984.AYM40_32420"/>
<evidence type="ECO:0000313" key="13">
    <source>
        <dbReference type="EMBL" id="ANB76862.1"/>
    </source>
</evidence>
<sequence>MIRRIVVLASMALFCQAASAQSSVTLYGLISTGIVYTNNQKGADKQGHATWQFASGPMQTPRWGMRGTEDLGGGLKAIFTLEGGYSLATGALSQGGREFGRQAFVGLSSNTLGTVTLGRQYDEAVTLCVFSSACQFAAYGAHIGDSDNVFDTFRINNAVQYKSIDYKGLQFEGLYGFSNKAGGFSDNNAYSAAVQYRNGPVSAGLAFLQVNTPNDANNTNGAVVNDYGFTSPFITNPATHAGVSKQRMFGAGGAYAFGPANLSLLYTNARFDYLDTSRLTLQNFEVSLTDYVTPQLILGAAYIFTTGQYHPQNNSPKWHQVNTGVDYLLSKRTDLFLVGIYQKAAGDAQYAQIYSLSPSTTKSQVSAVIGLRHKW</sequence>
<dbReference type="Gene3D" id="2.40.160.10">
    <property type="entry name" value="Porin"/>
    <property type="match status" value="1"/>
</dbReference>
<keyword evidence="10" id="KW-0998">Cell outer membrane</keyword>
<dbReference type="PANTHER" id="PTHR34501">
    <property type="entry name" value="PROTEIN YDDL-RELATED"/>
    <property type="match status" value="1"/>
</dbReference>
<name>A0A160FUU2_9BURK</name>
<comment type="subcellular location">
    <subcellularLocation>
        <location evidence="1">Cell outer membrane</location>
        <topology evidence="1">Multi-pass membrane protein</topology>
    </subcellularLocation>
</comment>
<evidence type="ECO:0000256" key="4">
    <source>
        <dbReference type="ARBA" id="ARBA00022452"/>
    </source>
</evidence>
<evidence type="ECO:0000256" key="9">
    <source>
        <dbReference type="ARBA" id="ARBA00023136"/>
    </source>
</evidence>
<dbReference type="Pfam" id="PF13609">
    <property type="entry name" value="Porin_4"/>
    <property type="match status" value="1"/>
</dbReference>
<evidence type="ECO:0000256" key="8">
    <source>
        <dbReference type="ARBA" id="ARBA00023114"/>
    </source>
</evidence>
<dbReference type="PANTHER" id="PTHR34501:SF9">
    <property type="entry name" value="MAJOR OUTER MEMBRANE PROTEIN P.IA"/>
    <property type="match status" value="1"/>
</dbReference>
<dbReference type="CDD" id="cd00342">
    <property type="entry name" value="gram_neg_porins"/>
    <property type="match status" value="1"/>
</dbReference>
<feature type="chain" id="PRO_5007814827" evidence="11">
    <location>
        <begin position="21"/>
        <end position="375"/>
    </location>
</feature>
<evidence type="ECO:0000256" key="7">
    <source>
        <dbReference type="ARBA" id="ARBA00023065"/>
    </source>
</evidence>
<dbReference type="SUPFAM" id="SSF56935">
    <property type="entry name" value="Porins"/>
    <property type="match status" value="1"/>
</dbReference>
<dbReference type="InterPro" id="IPR033900">
    <property type="entry name" value="Gram_neg_porin_domain"/>
</dbReference>
<keyword evidence="6 11" id="KW-0732">Signal</keyword>
<dbReference type="RefSeq" id="WP_063500074.1">
    <property type="nucleotide sequence ID" value="NZ_CP014579.1"/>
</dbReference>
<organism evidence="13 14">
    <name type="scientific">Paraburkholderia phytofirmans OLGA172</name>
    <dbReference type="NCBI Taxonomy" id="1417228"/>
    <lineage>
        <taxon>Bacteria</taxon>
        <taxon>Pseudomonadati</taxon>
        <taxon>Pseudomonadota</taxon>
        <taxon>Betaproteobacteria</taxon>
        <taxon>Burkholderiales</taxon>
        <taxon>Burkholderiaceae</taxon>
        <taxon>Paraburkholderia</taxon>
    </lineage>
</organism>
<dbReference type="GO" id="GO:0034220">
    <property type="term" value="P:monoatomic ion transmembrane transport"/>
    <property type="evidence" value="ECO:0007669"/>
    <property type="project" value="InterPro"/>
</dbReference>
<evidence type="ECO:0000256" key="2">
    <source>
        <dbReference type="ARBA" id="ARBA00011233"/>
    </source>
</evidence>
<keyword evidence="4" id="KW-1134">Transmembrane beta strand</keyword>
<dbReference type="PRINTS" id="PR00182">
    <property type="entry name" value="ECOLNEIPORIN"/>
</dbReference>
<dbReference type="GO" id="GO:0015288">
    <property type="term" value="F:porin activity"/>
    <property type="evidence" value="ECO:0007669"/>
    <property type="project" value="UniProtKB-KW"/>
</dbReference>
<keyword evidence="9" id="KW-0472">Membrane</keyword>
<dbReference type="GO" id="GO:0046930">
    <property type="term" value="C:pore complex"/>
    <property type="evidence" value="ECO:0007669"/>
    <property type="project" value="UniProtKB-KW"/>
</dbReference>
<reference evidence="13 14" key="1">
    <citation type="journal article" date="2016" name="Gene">
        <title>PacBio SMRT assembly of a complex multi-replicon genome reveals chlorocatechol degradative operon in a region of genome plasticity.</title>
        <authorList>
            <person name="Ricker N."/>
            <person name="Shen S.Y."/>
            <person name="Goordial J."/>
            <person name="Jin S."/>
            <person name="Fulthorpe R.R."/>
        </authorList>
    </citation>
    <scope>NUCLEOTIDE SEQUENCE [LARGE SCALE GENOMIC DNA]</scope>
    <source>
        <strain evidence="13 14">OLGA172</strain>
    </source>
</reference>
<feature type="signal peptide" evidence="11">
    <location>
        <begin position="1"/>
        <end position="20"/>
    </location>
</feature>
<keyword evidence="5" id="KW-0812">Transmembrane</keyword>
<comment type="subunit">
    <text evidence="2">Homotrimer.</text>
</comment>
<keyword evidence="7" id="KW-0406">Ion transport</keyword>
<dbReference type="InterPro" id="IPR023614">
    <property type="entry name" value="Porin_dom_sf"/>
</dbReference>
<proteinExistence type="predicted"/>
<dbReference type="EMBL" id="CP014579">
    <property type="protein sequence ID" value="ANB76862.1"/>
    <property type="molecule type" value="Genomic_DNA"/>
</dbReference>